<evidence type="ECO:0000313" key="3">
    <source>
        <dbReference type="EMBL" id="KAJ5160010.1"/>
    </source>
</evidence>
<feature type="compositionally biased region" description="Polar residues" evidence="1">
    <location>
        <begin position="359"/>
        <end position="375"/>
    </location>
</feature>
<evidence type="ECO:0000259" key="2">
    <source>
        <dbReference type="Pfam" id="PF26147"/>
    </source>
</evidence>
<feature type="compositionally biased region" description="Low complexity" evidence="1">
    <location>
        <begin position="280"/>
        <end position="293"/>
    </location>
</feature>
<dbReference type="RefSeq" id="XP_056541568.1">
    <property type="nucleotide sequence ID" value="XM_056689139.1"/>
</dbReference>
<feature type="compositionally biased region" description="Low complexity" evidence="1">
    <location>
        <begin position="241"/>
        <end position="252"/>
    </location>
</feature>
<evidence type="ECO:0000313" key="4">
    <source>
        <dbReference type="Proteomes" id="UP001149163"/>
    </source>
</evidence>
<name>A0A9W9LJG9_9EURO</name>
<proteinExistence type="predicted"/>
<protein>
    <recommendedName>
        <fullName evidence="2">YMC020W-like alpha/beta hydrolase domain-containing protein</fullName>
    </recommendedName>
</protein>
<feature type="domain" description="YMC020W-like alpha/beta hydrolase" evidence="2">
    <location>
        <begin position="437"/>
        <end position="788"/>
    </location>
</feature>
<dbReference type="InterPro" id="IPR058934">
    <property type="entry name" value="YMC020W-like"/>
</dbReference>
<reference evidence="3" key="2">
    <citation type="journal article" date="2023" name="IMA Fungus">
        <title>Comparative genomic study of the Penicillium genus elucidates a diverse pangenome and 15 lateral gene transfer events.</title>
        <authorList>
            <person name="Petersen C."/>
            <person name="Sorensen T."/>
            <person name="Nielsen M.R."/>
            <person name="Sondergaard T.E."/>
            <person name="Sorensen J.L."/>
            <person name="Fitzpatrick D.A."/>
            <person name="Frisvad J.C."/>
            <person name="Nielsen K.L."/>
        </authorList>
    </citation>
    <scope>NUCLEOTIDE SEQUENCE</scope>
    <source>
        <strain evidence="3">IBT 26290</strain>
    </source>
</reference>
<dbReference type="EMBL" id="JAPQKN010000004">
    <property type="protein sequence ID" value="KAJ5160010.1"/>
    <property type="molecule type" value="Genomic_DNA"/>
</dbReference>
<feature type="compositionally biased region" description="Polar residues" evidence="1">
    <location>
        <begin position="164"/>
        <end position="178"/>
    </location>
</feature>
<dbReference type="GeneID" id="81428315"/>
<feature type="compositionally biased region" description="Basic residues" evidence="1">
    <location>
        <begin position="1"/>
        <end position="11"/>
    </location>
</feature>
<feature type="compositionally biased region" description="Polar residues" evidence="1">
    <location>
        <begin position="253"/>
        <end position="266"/>
    </location>
</feature>
<dbReference type="OrthoDB" id="5598028at2759"/>
<feature type="compositionally biased region" description="Polar residues" evidence="1">
    <location>
        <begin position="75"/>
        <end position="86"/>
    </location>
</feature>
<dbReference type="PANTHER" id="PTHR47349">
    <property type="entry name" value="CHROMOSOME 8, WHOLE GENOME SHOTGUN SEQUENCE"/>
    <property type="match status" value="1"/>
</dbReference>
<reference evidence="3" key="1">
    <citation type="submission" date="2022-11" db="EMBL/GenBank/DDBJ databases">
        <authorList>
            <person name="Petersen C."/>
        </authorList>
    </citation>
    <scope>NUCLEOTIDE SEQUENCE</scope>
    <source>
        <strain evidence="3">IBT 26290</strain>
    </source>
</reference>
<gene>
    <name evidence="3" type="ORF">N7482_007014</name>
</gene>
<comment type="caution">
    <text evidence="3">The sequence shown here is derived from an EMBL/GenBank/DDBJ whole genome shotgun (WGS) entry which is preliminary data.</text>
</comment>
<dbReference type="PANTHER" id="PTHR47349:SF1">
    <property type="entry name" value="AER328WP"/>
    <property type="match status" value="1"/>
</dbReference>
<feature type="compositionally biased region" description="Pro residues" evidence="1">
    <location>
        <begin position="311"/>
        <end position="324"/>
    </location>
</feature>
<feature type="region of interest" description="Disordered" evidence="1">
    <location>
        <begin position="1"/>
        <end position="46"/>
    </location>
</feature>
<organism evidence="3 4">
    <name type="scientific">Penicillium canariense</name>
    <dbReference type="NCBI Taxonomy" id="189055"/>
    <lineage>
        <taxon>Eukaryota</taxon>
        <taxon>Fungi</taxon>
        <taxon>Dikarya</taxon>
        <taxon>Ascomycota</taxon>
        <taxon>Pezizomycotina</taxon>
        <taxon>Eurotiomycetes</taxon>
        <taxon>Eurotiomycetidae</taxon>
        <taxon>Eurotiales</taxon>
        <taxon>Aspergillaceae</taxon>
        <taxon>Penicillium</taxon>
    </lineage>
</organism>
<keyword evidence="4" id="KW-1185">Reference proteome</keyword>
<feature type="region of interest" description="Disordered" evidence="1">
    <location>
        <begin position="75"/>
        <end position="375"/>
    </location>
</feature>
<dbReference type="InterPro" id="IPR058933">
    <property type="entry name" value="YMC020W-like_ab_hydrolase"/>
</dbReference>
<feature type="compositionally biased region" description="Polar residues" evidence="1">
    <location>
        <begin position="217"/>
        <end position="227"/>
    </location>
</feature>
<feature type="compositionally biased region" description="Polar residues" evidence="1">
    <location>
        <begin position="94"/>
        <end position="131"/>
    </location>
</feature>
<feature type="compositionally biased region" description="Low complexity" evidence="1">
    <location>
        <begin position="401"/>
        <end position="413"/>
    </location>
</feature>
<feature type="region of interest" description="Disordered" evidence="1">
    <location>
        <begin position="387"/>
        <end position="418"/>
    </location>
</feature>
<feature type="compositionally biased region" description="Basic and acidic residues" evidence="1">
    <location>
        <begin position="340"/>
        <end position="352"/>
    </location>
</feature>
<evidence type="ECO:0000256" key="1">
    <source>
        <dbReference type="SAM" id="MobiDB-lite"/>
    </source>
</evidence>
<sequence>MTFKGSRKKAKPSPSGADSPFPASPSNAARDRSDSETQSRASWYPGSWSAISRVSKAAPVTEVARESISVAQNVASSVVDSTTSLLDTPRQNRHPSIQLTKRAGTSTRSLPADVTTTRVNIASDGSVSRTTLDAPETTAATEPSPDKETSGEGALKPLEKSTEGHQPNVENVESNPLQTVEAPAEQSSGWLSWLYKSDSTEKDNPTGPESTEAEQLVKNQPTKQADSQPTATETTGEEAQQDQGQEQTPEPTSDTSETISTAQKRSWLQMWYGSASLNKQGQQGTTGSTQQLQRNPDTSVDQDVDMAPKDPSGPPEETPAPPQIPGGGTKSSGWSFWSKDNSKDTTPEKAQEVEAVEATVTSDTPSRTTSLEPNSEANVKITKKGNLKVKPSKDSHVKDGTVSTVEATSTSTAPVDTRPADATASKQLQMILPNQVLPKFEDTYGMEESPSLLQSLGRLLHYTKGPEHNHVARIKEPTRIKRALVIGVHGYFPAPFIRSVLGQPTGTSIRFSNMAAEAVRKYTADHGYTCEIGKIALEGEGRIAERVDLLWKLLLNWMEEIRRADFILVACHSQGVPVSIMLVAKLIAFGCVNASRVGVCAMAGVNMGPFSSYRSRWISGSAGELFDFELPFSKVSKDYEAALKCALDFGVRISYVGSIDDQLVSLESSLFSTIAHPYIYRSVFVDGRVHAPSFLSHLVGFALKLRNLGVPDHGLIRELSSPLAGSLYTGDGHSRLYDDEAVYYMAIQFALETSTVPDAKLNIKRSSPAISPNPYILPFAMRGLLEEEHVRRQLHEETMELLRQFDDWKPSSKVLKDVKFRLEGIRSKL</sequence>
<dbReference type="AlphaFoldDB" id="A0A9W9LJG9"/>
<dbReference type="Pfam" id="PF26147">
    <property type="entry name" value="AB_HYDROLASE_YMC0-YMC35"/>
    <property type="match status" value="1"/>
</dbReference>
<accession>A0A9W9LJG9</accession>
<dbReference type="Proteomes" id="UP001149163">
    <property type="component" value="Unassembled WGS sequence"/>
</dbReference>